<organism evidence="2 3">
    <name type="scientific">Gluconobacter japonicus</name>
    <dbReference type="NCBI Taxonomy" id="376620"/>
    <lineage>
        <taxon>Bacteria</taxon>
        <taxon>Pseudomonadati</taxon>
        <taxon>Pseudomonadota</taxon>
        <taxon>Alphaproteobacteria</taxon>
        <taxon>Acetobacterales</taxon>
        <taxon>Acetobacteraceae</taxon>
        <taxon>Gluconobacter</taxon>
    </lineage>
</organism>
<keyword evidence="3" id="KW-1185">Reference proteome</keyword>
<feature type="chain" id="PRO_5047443180" evidence="1">
    <location>
        <begin position="30"/>
        <end position="73"/>
    </location>
</feature>
<reference evidence="3" key="1">
    <citation type="journal article" date="2019" name="Int. J. Syst. Evol. Microbiol.">
        <title>The Global Catalogue of Microorganisms (GCM) 10K type strain sequencing project: providing services to taxonomists for standard genome sequencing and annotation.</title>
        <authorList>
            <consortium name="The Broad Institute Genomics Platform"/>
            <consortium name="The Broad Institute Genome Sequencing Center for Infectious Disease"/>
            <person name="Wu L."/>
            <person name="Ma J."/>
        </authorList>
    </citation>
    <scope>NUCLEOTIDE SEQUENCE [LARGE SCALE GENOMIC DNA]</scope>
    <source>
        <strain evidence="3">NBRC 3271</strain>
    </source>
</reference>
<dbReference type="EMBL" id="BSNT01000075">
    <property type="protein sequence ID" value="GLQ61034.1"/>
    <property type="molecule type" value="Genomic_DNA"/>
</dbReference>
<proteinExistence type="predicted"/>
<name>A0ABQ5WMU5_GLUJA</name>
<sequence>MFHRMRYVTAHSLPLFLISAFTVCAPALASSVQTASPKLEQLTPLPLHDGLNSFKGPDGPFSVFQTWRDNGNA</sequence>
<gene>
    <name evidence="2" type="ORF">GCM10010937_28370</name>
</gene>
<keyword evidence="1" id="KW-0732">Signal</keyword>
<protein>
    <submittedName>
        <fullName evidence="2">Uncharacterized protein</fullName>
    </submittedName>
</protein>
<evidence type="ECO:0000256" key="1">
    <source>
        <dbReference type="SAM" id="SignalP"/>
    </source>
</evidence>
<evidence type="ECO:0000313" key="2">
    <source>
        <dbReference type="EMBL" id="GLQ61034.1"/>
    </source>
</evidence>
<feature type="signal peptide" evidence="1">
    <location>
        <begin position="1"/>
        <end position="29"/>
    </location>
</feature>
<accession>A0ABQ5WMU5</accession>
<dbReference type="Proteomes" id="UP001156613">
    <property type="component" value="Unassembled WGS sequence"/>
</dbReference>
<evidence type="ECO:0000313" key="3">
    <source>
        <dbReference type="Proteomes" id="UP001156613"/>
    </source>
</evidence>
<dbReference type="RefSeq" id="WP_253783352.1">
    <property type="nucleotide sequence ID" value="NZ_BSNT01000075.1"/>
</dbReference>
<comment type="caution">
    <text evidence="2">The sequence shown here is derived from an EMBL/GenBank/DDBJ whole genome shotgun (WGS) entry which is preliminary data.</text>
</comment>